<accession>A0ABW2YKJ5</accession>
<sequence>MNDSRTPTEADDDGLPSFDRVLRYEKHLPGEGFVQGVMKAAVRRRRRRTLVLGASAAVSAALTVAIMPEKFALPQNLGVVLERIGSSADSLASIGPMALLLATILLIGASRTIDNI</sequence>
<comment type="caution">
    <text evidence="2">The sequence shown here is derived from an EMBL/GenBank/DDBJ whole genome shotgun (WGS) entry which is preliminary data.</text>
</comment>
<organism evidence="2 3">
    <name type="scientific">Lysobacter brunescens</name>
    <dbReference type="NCBI Taxonomy" id="262323"/>
    <lineage>
        <taxon>Bacteria</taxon>
        <taxon>Pseudomonadati</taxon>
        <taxon>Pseudomonadota</taxon>
        <taxon>Gammaproteobacteria</taxon>
        <taxon>Lysobacterales</taxon>
        <taxon>Lysobacteraceae</taxon>
        <taxon>Lysobacter</taxon>
    </lineage>
</organism>
<evidence type="ECO:0000256" key="1">
    <source>
        <dbReference type="SAM" id="Phobius"/>
    </source>
</evidence>
<evidence type="ECO:0000313" key="2">
    <source>
        <dbReference type="EMBL" id="MFD0727039.1"/>
    </source>
</evidence>
<feature type="transmembrane region" description="Helical" evidence="1">
    <location>
        <begin position="49"/>
        <end position="68"/>
    </location>
</feature>
<keyword evidence="3" id="KW-1185">Reference proteome</keyword>
<feature type="transmembrane region" description="Helical" evidence="1">
    <location>
        <begin position="88"/>
        <end position="109"/>
    </location>
</feature>
<reference evidence="3" key="1">
    <citation type="journal article" date="2019" name="Int. J. Syst. Evol. Microbiol.">
        <title>The Global Catalogue of Microorganisms (GCM) 10K type strain sequencing project: providing services to taxonomists for standard genome sequencing and annotation.</title>
        <authorList>
            <consortium name="The Broad Institute Genomics Platform"/>
            <consortium name="The Broad Institute Genome Sequencing Center for Infectious Disease"/>
            <person name="Wu L."/>
            <person name="Ma J."/>
        </authorList>
    </citation>
    <scope>NUCLEOTIDE SEQUENCE [LARGE SCALE GENOMIC DNA]</scope>
    <source>
        <strain evidence="3">CCUG 55585</strain>
    </source>
</reference>
<keyword evidence="1" id="KW-0472">Membrane</keyword>
<dbReference type="EMBL" id="JBHTIF010000004">
    <property type="protein sequence ID" value="MFD0727039.1"/>
    <property type="molecule type" value="Genomic_DNA"/>
</dbReference>
<dbReference type="RefSeq" id="WP_386825425.1">
    <property type="nucleotide sequence ID" value="NZ_JBHTIF010000004.1"/>
</dbReference>
<protein>
    <submittedName>
        <fullName evidence="2">Uncharacterized protein</fullName>
    </submittedName>
</protein>
<name>A0ABW2YKJ5_9GAMM</name>
<dbReference type="Proteomes" id="UP001597110">
    <property type="component" value="Unassembled WGS sequence"/>
</dbReference>
<keyword evidence="1" id="KW-1133">Transmembrane helix</keyword>
<proteinExistence type="predicted"/>
<gene>
    <name evidence="2" type="ORF">ACFQ0E_15700</name>
</gene>
<keyword evidence="1" id="KW-0812">Transmembrane</keyword>
<evidence type="ECO:0000313" key="3">
    <source>
        <dbReference type="Proteomes" id="UP001597110"/>
    </source>
</evidence>